<accession>A0ABW5XV30</accession>
<dbReference type="Proteomes" id="UP001597601">
    <property type="component" value="Unassembled WGS sequence"/>
</dbReference>
<gene>
    <name evidence="2" type="ORF">ACFSYC_19100</name>
</gene>
<organism evidence="2 3">
    <name type="scientific">Mucilaginibacter antarcticus</name>
    <dbReference type="NCBI Taxonomy" id="1855725"/>
    <lineage>
        <taxon>Bacteria</taxon>
        <taxon>Pseudomonadati</taxon>
        <taxon>Bacteroidota</taxon>
        <taxon>Sphingobacteriia</taxon>
        <taxon>Sphingobacteriales</taxon>
        <taxon>Sphingobacteriaceae</taxon>
        <taxon>Mucilaginibacter</taxon>
    </lineage>
</organism>
<name>A0ABW5XV30_9SPHI</name>
<evidence type="ECO:0000313" key="3">
    <source>
        <dbReference type="Proteomes" id="UP001597601"/>
    </source>
</evidence>
<reference evidence="3" key="1">
    <citation type="journal article" date="2019" name="Int. J. Syst. Evol. Microbiol.">
        <title>The Global Catalogue of Microorganisms (GCM) 10K type strain sequencing project: providing services to taxonomists for standard genome sequencing and annotation.</title>
        <authorList>
            <consortium name="The Broad Institute Genomics Platform"/>
            <consortium name="The Broad Institute Genome Sequencing Center for Infectious Disease"/>
            <person name="Wu L."/>
            <person name="Ma J."/>
        </authorList>
    </citation>
    <scope>NUCLEOTIDE SEQUENCE [LARGE SCALE GENOMIC DNA]</scope>
    <source>
        <strain evidence="3">KCTC 52232</strain>
    </source>
</reference>
<dbReference type="EMBL" id="JBHUON010000037">
    <property type="protein sequence ID" value="MFD2866812.1"/>
    <property type="molecule type" value="Genomic_DNA"/>
</dbReference>
<keyword evidence="1" id="KW-1133">Transmembrane helix</keyword>
<keyword evidence="3" id="KW-1185">Reference proteome</keyword>
<keyword evidence="1" id="KW-0472">Membrane</keyword>
<evidence type="ECO:0000256" key="1">
    <source>
        <dbReference type="SAM" id="Phobius"/>
    </source>
</evidence>
<feature type="transmembrane region" description="Helical" evidence="1">
    <location>
        <begin position="12"/>
        <end position="29"/>
    </location>
</feature>
<sequence length="123" mass="14016">MVISKKQQYKVILLLAGYLFIVLNHLYFIEPPQKIAADSTYYSANLVPNGYDKFGRNIIAVKKIFKSVVNRDADDQQGKALHELYVAELLYDASLPTLTGSKLYTSTTPITKLPVKRFYNLRI</sequence>
<proteinExistence type="predicted"/>
<comment type="caution">
    <text evidence="2">The sequence shown here is derived from an EMBL/GenBank/DDBJ whole genome shotgun (WGS) entry which is preliminary data.</text>
</comment>
<evidence type="ECO:0000313" key="2">
    <source>
        <dbReference type="EMBL" id="MFD2866812.1"/>
    </source>
</evidence>
<keyword evidence="1" id="KW-0812">Transmembrane</keyword>
<protein>
    <submittedName>
        <fullName evidence="2">Uncharacterized protein</fullName>
    </submittedName>
</protein>
<dbReference type="RefSeq" id="WP_377130457.1">
    <property type="nucleotide sequence ID" value="NZ_JBHUHN010000001.1"/>
</dbReference>